<protein>
    <submittedName>
        <fullName evidence="2">Uncharacterized protein</fullName>
    </submittedName>
</protein>
<name>A0A917GQ01_9MICC</name>
<organism evidence="2 3">
    <name type="scientific">Kocuria dechangensis</name>
    <dbReference type="NCBI Taxonomy" id="1176249"/>
    <lineage>
        <taxon>Bacteria</taxon>
        <taxon>Bacillati</taxon>
        <taxon>Actinomycetota</taxon>
        <taxon>Actinomycetes</taxon>
        <taxon>Micrococcales</taxon>
        <taxon>Micrococcaceae</taxon>
        <taxon>Kocuria</taxon>
    </lineage>
</organism>
<keyword evidence="1" id="KW-0732">Signal</keyword>
<gene>
    <name evidence="2" type="ORF">GCM10011374_15080</name>
</gene>
<sequence length="50" mass="5203">MNKKKLTTALASAALAASFIVAPVAPANAGPVMTPKAPGYVICKWWPVFC</sequence>
<proteinExistence type="predicted"/>
<reference evidence="2" key="1">
    <citation type="journal article" date="2014" name="Int. J. Syst. Evol. Microbiol.">
        <title>Complete genome sequence of Corynebacterium casei LMG S-19264T (=DSM 44701T), isolated from a smear-ripened cheese.</title>
        <authorList>
            <consortium name="US DOE Joint Genome Institute (JGI-PGF)"/>
            <person name="Walter F."/>
            <person name="Albersmeier A."/>
            <person name="Kalinowski J."/>
            <person name="Ruckert C."/>
        </authorList>
    </citation>
    <scope>NUCLEOTIDE SEQUENCE</scope>
    <source>
        <strain evidence="2">CGMCC 1.12187</strain>
    </source>
</reference>
<dbReference type="Proteomes" id="UP000638848">
    <property type="component" value="Unassembled WGS sequence"/>
</dbReference>
<accession>A0A917GQ01</accession>
<comment type="caution">
    <text evidence="2">The sequence shown here is derived from an EMBL/GenBank/DDBJ whole genome shotgun (WGS) entry which is preliminary data.</text>
</comment>
<feature type="chain" id="PRO_5039695812" evidence="1">
    <location>
        <begin position="30"/>
        <end position="50"/>
    </location>
</feature>
<dbReference type="AlphaFoldDB" id="A0A917GQ01"/>
<dbReference type="EMBL" id="BMEQ01000006">
    <property type="protein sequence ID" value="GGG53200.1"/>
    <property type="molecule type" value="Genomic_DNA"/>
</dbReference>
<keyword evidence="3" id="KW-1185">Reference proteome</keyword>
<evidence type="ECO:0000313" key="2">
    <source>
        <dbReference type="EMBL" id="GGG53200.1"/>
    </source>
</evidence>
<feature type="signal peptide" evidence="1">
    <location>
        <begin position="1"/>
        <end position="29"/>
    </location>
</feature>
<evidence type="ECO:0000256" key="1">
    <source>
        <dbReference type="SAM" id="SignalP"/>
    </source>
</evidence>
<evidence type="ECO:0000313" key="3">
    <source>
        <dbReference type="Proteomes" id="UP000638848"/>
    </source>
</evidence>
<reference evidence="2" key="2">
    <citation type="submission" date="2020-09" db="EMBL/GenBank/DDBJ databases">
        <authorList>
            <person name="Sun Q."/>
            <person name="Zhou Y."/>
        </authorList>
    </citation>
    <scope>NUCLEOTIDE SEQUENCE</scope>
    <source>
        <strain evidence="2">CGMCC 1.12187</strain>
    </source>
</reference>
<dbReference type="RefSeq" id="WP_188535823.1">
    <property type="nucleotide sequence ID" value="NZ_BMEQ01000006.1"/>
</dbReference>